<proteinExistence type="predicted"/>
<evidence type="ECO:0000259" key="2">
    <source>
        <dbReference type="PROSITE" id="PS50102"/>
    </source>
</evidence>
<gene>
    <name evidence="3" type="ORF">NEDG_00711</name>
</gene>
<reference evidence="3 4" key="1">
    <citation type="submission" date="2016-02" db="EMBL/GenBank/DDBJ databases">
        <title>Discovery of a natural microsporidian pathogen with a broad tissue tropism in Caenorhabditis elegans.</title>
        <authorList>
            <person name="Luallen R.J."/>
            <person name="Reinke A.W."/>
            <person name="Tong L."/>
            <person name="Botts M.R."/>
            <person name="Felix M.-A."/>
            <person name="Troemel E.R."/>
        </authorList>
    </citation>
    <scope>NUCLEOTIDE SEQUENCE [LARGE SCALE GENOMIC DNA]</scope>
    <source>
        <strain evidence="3 4">JUm2807</strain>
    </source>
</reference>
<dbReference type="GeneID" id="93647061"/>
<dbReference type="Gene3D" id="3.30.70.330">
    <property type="match status" value="2"/>
</dbReference>
<name>A0A177ECM9_9MICR</name>
<dbReference type="EMBL" id="LTDL01000040">
    <property type="protein sequence ID" value="OAG29578.1"/>
    <property type="molecule type" value="Genomic_DNA"/>
</dbReference>
<dbReference type="VEuPathDB" id="MicrosporidiaDB:NEDG_00711"/>
<keyword evidence="4" id="KW-1185">Reference proteome</keyword>
<protein>
    <recommendedName>
        <fullName evidence="2">RRM domain-containing protein</fullName>
    </recommendedName>
</protein>
<dbReference type="InterPro" id="IPR012677">
    <property type="entry name" value="Nucleotide-bd_a/b_plait_sf"/>
</dbReference>
<dbReference type="InterPro" id="IPR000504">
    <property type="entry name" value="RRM_dom"/>
</dbReference>
<sequence length="167" mass="18748">MMKVSSMISNFIIAVKIHKHTKRESESSYVIVEYAESSAAEKAVSETITLNDVPLDKDFAQSRESRGASTQSPNFKTKVYLGNLSEEFSEDNLKDSLRASQLAPKSMFVSAVTDKQKKYAFLEFADEAERNVALGEIEKMKQDGVFEHGVIVSPAYPYSQSKRSYKK</sequence>
<dbReference type="AlphaFoldDB" id="A0A177ECM9"/>
<comment type="caution">
    <text evidence="3">The sequence shown here is derived from an EMBL/GenBank/DDBJ whole genome shotgun (WGS) entry which is preliminary data.</text>
</comment>
<dbReference type="RefSeq" id="XP_067544226.1">
    <property type="nucleotide sequence ID" value="XM_067688129.1"/>
</dbReference>
<dbReference type="OrthoDB" id="439808at2759"/>
<dbReference type="Proteomes" id="UP000185944">
    <property type="component" value="Unassembled WGS sequence"/>
</dbReference>
<dbReference type="GO" id="GO:0003723">
    <property type="term" value="F:RNA binding"/>
    <property type="evidence" value="ECO:0007669"/>
    <property type="project" value="UniProtKB-UniRule"/>
</dbReference>
<keyword evidence="1" id="KW-0694">RNA-binding</keyword>
<evidence type="ECO:0000313" key="4">
    <source>
        <dbReference type="Proteomes" id="UP000185944"/>
    </source>
</evidence>
<evidence type="ECO:0000256" key="1">
    <source>
        <dbReference type="PROSITE-ProRule" id="PRU00176"/>
    </source>
</evidence>
<feature type="domain" description="RRM" evidence="2">
    <location>
        <begin position="77"/>
        <end position="157"/>
    </location>
</feature>
<evidence type="ECO:0000313" key="3">
    <source>
        <dbReference type="EMBL" id="OAG29578.1"/>
    </source>
</evidence>
<dbReference type="SUPFAM" id="SSF54928">
    <property type="entry name" value="RNA-binding domain, RBD"/>
    <property type="match status" value="2"/>
</dbReference>
<accession>A0A177ECM9</accession>
<dbReference type="PROSITE" id="PS50102">
    <property type="entry name" value="RRM"/>
    <property type="match status" value="1"/>
</dbReference>
<dbReference type="Pfam" id="PF00076">
    <property type="entry name" value="RRM_1"/>
    <property type="match status" value="1"/>
</dbReference>
<dbReference type="InterPro" id="IPR035979">
    <property type="entry name" value="RBD_domain_sf"/>
</dbReference>
<organism evidence="3 4">
    <name type="scientific">Nematocida displodere</name>
    <dbReference type="NCBI Taxonomy" id="1805483"/>
    <lineage>
        <taxon>Eukaryota</taxon>
        <taxon>Fungi</taxon>
        <taxon>Fungi incertae sedis</taxon>
        <taxon>Microsporidia</taxon>
        <taxon>Nematocida</taxon>
    </lineage>
</organism>